<dbReference type="GO" id="GO:0015385">
    <property type="term" value="F:sodium:proton antiporter activity"/>
    <property type="evidence" value="ECO:0007669"/>
    <property type="project" value="TreeGrafter"/>
</dbReference>
<keyword evidence="1" id="KW-0812">Transmembrane</keyword>
<gene>
    <name evidence="2" type="ORF">BECKDK2373B_GA0170837_105422</name>
</gene>
<evidence type="ECO:0000256" key="1">
    <source>
        <dbReference type="SAM" id="Phobius"/>
    </source>
</evidence>
<accession>A0A450SPM3</accession>
<sequence length="109" mass="11909">MSIVLFWDIISWVSLLGGGFFIITGSIGILRFPDFFTRLHPAGMTDTIGAALILFGLMVQAGPTQVSAKLGLILLFLFFTSPTATHAIAKAALRRKLWPVLDTDKPGYR</sequence>
<organism evidence="2">
    <name type="scientific">Candidatus Kentrum sp. DK</name>
    <dbReference type="NCBI Taxonomy" id="2126562"/>
    <lineage>
        <taxon>Bacteria</taxon>
        <taxon>Pseudomonadati</taxon>
        <taxon>Pseudomonadota</taxon>
        <taxon>Gammaproteobacteria</taxon>
        <taxon>Candidatus Kentrum</taxon>
    </lineage>
</organism>
<keyword evidence="1" id="KW-0472">Membrane</keyword>
<name>A0A450SPM3_9GAMM</name>
<protein>
    <submittedName>
        <fullName evidence="2">Multisubunit sodium/proton antiporter, MrpG subunit</fullName>
    </submittedName>
</protein>
<keyword evidence="1" id="KW-1133">Transmembrane helix</keyword>
<dbReference type="AlphaFoldDB" id="A0A450SPM3"/>
<reference evidence="2" key="1">
    <citation type="submission" date="2019-02" db="EMBL/GenBank/DDBJ databases">
        <authorList>
            <person name="Gruber-Vodicka R. H."/>
            <person name="Seah K. B. B."/>
        </authorList>
    </citation>
    <scope>NUCLEOTIDE SEQUENCE</scope>
    <source>
        <strain evidence="2">BECK_DK47</strain>
    </source>
</reference>
<feature type="transmembrane region" description="Helical" evidence="1">
    <location>
        <begin position="42"/>
        <end position="62"/>
    </location>
</feature>
<feature type="transmembrane region" description="Helical" evidence="1">
    <location>
        <begin position="68"/>
        <end position="89"/>
    </location>
</feature>
<dbReference type="Pfam" id="PF03334">
    <property type="entry name" value="PhaG_MnhG_YufB"/>
    <property type="match status" value="1"/>
</dbReference>
<evidence type="ECO:0000313" key="2">
    <source>
        <dbReference type="EMBL" id="VFJ55815.1"/>
    </source>
</evidence>
<dbReference type="InterPro" id="IPR005133">
    <property type="entry name" value="PhaG_MnhG_YufB"/>
</dbReference>
<feature type="transmembrane region" description="Helical" evidence="1">
    <location>
        <begin position="6"/>
        <end position="30"/>
    </location>
</feature>
<dbReference type="PANTHER" id="PTHR34703">
    <property type="entry name" value="ANTIPORTER SUBUNIT MNHG2-RELATED"/>
    <property type="match status" value="1"/>
</dbReference>
<dbReference type="PANTHER" id="PTHR34703:SF1">
    <property type="entry name" value="ANTIPORTER SUBUNIT MNHG2-RELATED"/>
    <property type="match status" value="1"/>
</dbReference>
<dbReference type="EMBL" id="CAADEX010000054">
    <property type="protein sequence ID" value="VFJ55815.1"/>
    <property type="molecule type" value="Genomic_DNA"/>
</dbReference>
<proteinExistence type="predicted"/>
<dbReference type="NCBIfam" id="TIGR01300">
    <property type="entry name" value="CPA3_mnhG_phaG"/>
    <property type="match status" value="1"/>
</dbReference>